<evidence type="ECO:0000256" key="2">
    <source>
        <dbReference type="ARBA" id="ARBA00012438"/>
    </source>
</evidence>
<accession>A0A6L3T5Y4</accession>
<dbReference type="InterPro" id="IPR005467">
    <property type="entry name" value="His_kinase_dom"/>
</dbReference>
<dbReference type="InterPro" id="IPR000014">
    <property type="entry name" value="PAS"/>
</dbReference>
<dbReference type="InterPro" id="IPR001789">
    <property type="entry name" value="Sig_transdc_resp-reg_receiver"/>
</dbReference>
<dbReference type="Pfam" id="PF08448">
    <property type="entry name" value="PAS_4"/>
    <property type="match status" value="2"/>
</dbReference>
<dbReference type="PANTHER" id="PTHR43065:SF49">
    <property type="entry name" value="HISTIDINE KINASE"/>
    <property type="match status" value="1"/>
</dbReference>
<feature type="modified residue" description="4-aspartylphosphate" evidence="4">
    <location>
        <position position="845"/>
    </location>
</feature>
<feature type="domain" description="Histidine kinase" evidence="5">
    <location>
        <begin position="553"/>
        <end position="774"/>
    </location>
</feature>
<feature type="domain" description="PAS" evidence="7">
    <location>
        <begin position="431"/>
        <end position="467"/>
    </location>
</feature>
<evidence type="ECO:0000259" key="7">
    <source>
        <dbReference type="PROSITE" id="PS50112"/>
    </source>
</evidence>
<dbReference type="Pfam" id="PF08447">
    <property type="entry name" value="PAS_3"/>
    <property type="match status" value="1"/>
</dbReference>
<dbReference type="PANTHER" id="PTHR43065">
    <property type="entry name" value="SENSOR HISTIDINE KINASE"/>
    <property type="match status" value="1"/>
</dbReference>
<dbReference type="AlphaFoldDB" id="A0A6L3T5Y4"/>
<dbReference type="SUPFAM" id="SSF52172">
    <property type="entry name" value="CheY-like"/>
    <property type="match status" value="1"/>
</dbReference>
<evidence type="ECO:0000313" key="8">
    <source>
        <dbReference type="EMBL" id="KAB1080743.1"/>
    </source>
</evidence>
<dbReference type="NCBIfam" id="TIGR00229">
    <property type="entry name" value="sensory_box"/>
    <property type="match status" value="2"/>
</dbReference>
<evidence type="ECO:0000256" key="1">
    <source>
        <dbReference type="ARBA" id="ARBA00000085"/>
    </source>
</evidence>
<dbReference type="InterPro" id="IPR004358">
    <property type="entry name" value="Sig_transdc_His_kin-like_C"/>
</dbReference>
<dbReference type="Pfam" id="PF00512">
    <property type="entry name" value="HisKA"/>
    <property type="match status" value="1"/>
</dbReference>
<dbReference type="GO" id="GO:0000155">
    <property type="term" value="F:phosphorelay sensor kinase activity"/>
    <property type="evidence" value="ECO:0007669"/>
    <property type="project" value="InterPro"/>
</dbReference>
<dbReference type="PROSITE" id="PS50112">
    <property type="entry name" value="PAS"/>
    <property type="match status" value="1"/>
</dbReference>
<dbReference type="SMART" id="SM00388">
    <property type="entry name" value="HisKA"/>
    <property type="match status" value="1"/>
</dbReference>
<proteinExistence type="predicted"/>
<dbReference type="CDD" id="cd00082">
    <property type="entry name" value="HisKA"/>
    <property type="match status" value="1"/>
</dbReference>
<evidence type="ECO:0000313" key="9">
    <source>
        <dbReference type="Proteomes" id="UP000474159"/>
    </source>
</evidence>
<dbReference type="SMART" id="SM00387">
    <property type="entry name" value="HATPase_c"/>
    <property type="match status" value="1"/>
</dbReference>
<evidence type="ECO:0000256" key="4">
    <source>
        <dbReference type="PROSITE-ProRule" id="PRU00169"/>
    </source>
</evidence>
<dbReference type="SMART" id="SM00091">
    <property type="entry name" value="PAS"/>
    <property type="match status" value="4"/>
</dbReference>
<keyword evidence="9" id="KW-1185">Reference proteome</keyword>
<feature type="domain" description="Response regulatory" evidence="6">
    <location>
        <begin position="794"/>
        <end position="907"/>
    </location>
</feature>
<dbReference type="InterPro" id="IPR013656">
    <property type="entry name" value="PAS_4"/>
</dbReference>
<dbReference type="Gene3D" id="3.40.50.2300">
    <property type="match status" value="1"/>
</dbReference>
<dbReference type="PRINTS" id="PR00344">
    <property type="entry name" value="BCTRLSENSOR"/>
</dbReference>
<evidence type="ECO:0000259" key="6">
    <source>
        <dbReference type="PROSITE" id="PS50110"/>
    </source>
</evidence>
<dbReference type="OrthoDB" id="9796100at2"/>
<dbReference type="PROSITE" id="PS50110">
    <property type="entry name" value="RESPONSE_REGULATORY"/>
    <property type="match status" value="1"/>
</dbReference>
<dbReference type="EC" id="2.7.13.3" evidence="2"/>
<dbReference type="InterPro" id="IPR036890">
    <property type="entry name" value="HATPase_C_sf"/>
</dbReference>
<dbReference type="Proteomes" id="UP000474159">
    <property type="component" value="Unassembled WGS sequence"/>
</dbReference>
<reference evidence="8 9" key="1">
    <citation type="submission" date="2019-09" db="EMBL/GenBank/DDBJ databases">
        <title>YIM 48816 draft genome.</title>
        <authorList>
            <person name="Jiang L."/>
        </authorList>
    </citation>
    <scope>NUCLEOTIDE SEQUENCE [LARGE SCALE GENOMIC DNA]</scope>
    <source>
        <strain evidence="8 9">YIM 48816</strain>
    </source>
</reference>
<dbReference type="PROSITE" id="PS50109">
    <property type="entry name" value="HIS_KIN"/>
    <property type="match status" value="1"/>
</dbReference>
<gene>
    <name evidence="8" type="ORF">F6X53_05215</name>
</gene>
<dbReference type="Pfam" id="PF00072">
    <property type="entry name" value="Response_reg"/>
    <property type="match status" value="1"/>
</dbReference>
<name>A0A6L3T5Y4_9HYPH</name>
<dbReference type="InterPro" id="IPR003594">
    <property type="entry name" value="HATPase_dom"/>
</dbReference>
<dbReference type="Pfam" id="PF13188">
    <property type="entry name" value="PAS_8"/>
    <property type="match status" value="1"/>
</dbReference>
<dbReference type="SUPFAM" id="SSF55785">
    <property type="entry name" value="PYP-like sensor domain (PAS domain)"/>
    <property type="match status" value="4"/>
</dbReference>
<dbReference type="InterPro" id="IPR003661">
    <property type="entry name" value="HisK_dim/P_dom"/>
</dbReference>
<comment type="catalytic activity">
    <reaction evidence="1">
        <text>ATP + protein L-histidine = ADP + protein N-phospho-L-histidine.</text>
        <dbReference type="EC" id="2.7.13.3"/>
    </reaction>
</comment>
<dbReference type="SUPFAM" id="SSF55874">
    <property type="entry name" value="ATPase domain of HSP90 chaperone/DNA topoisomerase II/histidine kinase"/>
    <property type="match status" value="1"/>
</dbReference>
<dbReference type="SMART" id="SM00448">
    <property type="entry name" value="REC"/>
    <property type="match status" value="1"/>
</dbReference>
<organism evidence="8 9">
    <name type="scientific">Methylobacterium soli</name>
    <dbReference type="NCBI Taxonomy" id="553447"/>
    <lineage>
        <taxon>Bacteria</taxon>
        <taxon>Pseudomonadati</taxon>
        <taxon>Pseudomonadota</taxon>
        <taxon>Alphaproteobacteria</taxon>
        <taxon>Hyphomicrobiales</taxon>
        <taxon>Methylobacteriaceae</taxon>
        <taxon>Methylobacterium</taxon>
    </lineage>
</organism>
<protein>
    <recommendedName>
        <fullName evidence="2">histidine kinase</fullName>
        <ecNumber evidence="2">2.7.13.3</ecNumber>
    </recommendedName>
</protein>
<keyword evidence="3 4" id="KW-0597">Phosphoprotein</keyword>
<dbReference type="SUPFAM" id="SSF47384">
    <property type="entry name" value="Homodimeric domain of signal transducing histidine kinase"/>
    <property type="match status" value="1"/>
</dbReference>
<dbReference type="CDD" id="cd00130">
    <property type="entry name" value="PAS"/>
    <property type="match status" value="1"/>
</dbReference>
<dbReference type="InterPro" id="IPR013655">
    <property type="entry name" value="PAS_fold_3"/>
</dbReference>
<evidence type="ECO:0000256" key="3">
    <source>
        <dbReference type="ARBA" id="ARBA00022553"/>
    </source>
</evidence>
<dbReference type="Gene3D" id="1.10.287.130">
    <property type="match status" value="1"/>
</dbReference>
<dbReference type="Gene3D" id="3.30.565.10">
    <property type="entry name" value="Histidine kinase-like ATPase, C-terminal domain"/>
    <property type="match status" value="1"/>
</dbReference>
<dbReference type="Pfam" id="PF02518">
    <property type="entry name" value="HATPase_c"/>
    <property type="match status" value="1"/>
</dbReference>
<dbReference type="EMBL" id="VZZK01000004">
    <property type="protein sequence ID" value="KAB1080743.1"/>
    <property type="molecule type" value="Genomic_DNA"/>
</dbReference>
<dbReference type="Gene3D" id="3.30.450.20">
    <property type="entry name" value="PAS domain"/>
    <property type="match status" value="4"/>
</dbReference>
<dbReference type="InterPro" id="IPR036097">
    <property type="entry name" value="HisK_dim/P_sf"/>
</dbReference>
<evidence type="ECO:0000259" key="5">
    <source>
        <dbReference type="PROSITE" id="PS50109"/>
    </source>
</evidence>
<dbReference type="InterPro" id="IPR035965">
    <property type="entry name" value="PAS-like_dom_sf"/>
</dbReference>
<sequence length="917" mass="101836">MRAHDWSTTSLGPRETWPAALLTLVRVMLNSRQPMFIAWGADRTLIYNDSYAPMLGERHPAALGRPFFEIWPEVRDELGALMDRVYAGDPVHMDDLELTLHRNGYPEEAHFAFSYTPVPGDDDAVVGLFCACTETTRQVLAERKAASERQRQQALLQQMPGFVAVLREPSHIFEYVNDAYVTVNGHRDYLGRTVREVFPELADQGVYELLDRVYATGEPFAARALPIRFAGETQDRYLDFLYQPIRNDAGAVTGIFVGGYEVTDQIRSRAALAESDSRYRTLFESIDVGFCIVEVRFDDADRAIDYRIVEANPAFERQTGANVVGRWVSDFAPDLEQRWFDTYGHVALTGEPAHVEDRADVFGRWFDVRALRVGDPAARRVAVLFTDITERKRMEDALQVLNSTLEQQVFERTAERDRLWTLSEDMLARANYDGMMSAVSPAWTRVLGWSEAELLSRPYATFMHPDDMGPTLAGLAQMGETRQPTRFENRIATLDGGWKPIEWTVAPEPDGTNFIAVGRDLSLAKAREAELASAQEALRQAQKMEAVGQLTGGVAHDFNNLLTVIKSSTDLLKRPDLPEERRNRYIGAISDTVARAAKLTGQLLAFARRQALKPEVFDAGRSVATISDMVGTLSGSRIKIVTDIPDEPCFINADPSQFDTALVNMAVNARDAMDGEGTLTITVHPVSVIPPIRTHPAVRGDFVAVCIEDTGAGIAPDQIEHIFEPFFTTKGVGQGTGLGLSQVFGFAKQSGGEVRVQSTVGEGTMFVLYLPRVAAEVATPSTEPEPLVDGHGMCVLVVEDNTDVGTFATQTLAELGYVTVWATNTEQALAELAKEADRFDVVFTDVVMPGMNGIDLAHKIRRDHRDLPVLLASGYSHVLAQNGTYGFELLHKPYSVEQLSRLLRKVATWQRRRRIVG</sequence>
<dbReference type="InterPro" id="IPR011006">
    <property type="entry name" value="CheY-like_superfamily"/>
</dbReference>
<comment type="caution">
    <text evidence="8">The sequence shown here is derived from an EMBL/GenBank/DDBJ whole genome shotgun (WGS) entry which is preliminary data.</text>
</comment>